<dbReference type="Gene3D" id="3.40.50.12370">
    <property type="match status" value="1"/>
</dbReference>
<dbReference type="EMBL" id="BMQA01000004">
    <property type="protein sequence ID" value="GGJ06672.1"/>
    <property type="molecule type" value="Genomic_DNA"/>
</dbReference>
<evidence type="ECO:0000313" key="3">
    <source>
        <dbReference type="Proteomes" id="UP000657574"/>
    </source>
</evidence>
<dbReference type="Pfam" id="PF00582">
    <property type="entry name" value="Usp"/>
    <property type="match status" value="1"/>
</dbReference>
<name>A0A917KA39_9ACTN</name>
<reference evidence="2" key="2">
    <citation type="submission" date="2020-09" db="EMBL/GenBank/DDBJ databases">
        <authorList>
            <person name="Sun Q."/>
            <person name="Ohkuma M."/>
        </authorList>
    </citation>
    <scope>NUCLEOTIDE SEQUENCE</scope>
    <source>
        <strain evidence="2">JCM 3086</strain>
    </source>
</reference>
<dbReference type="AlphaFoldDB" id="A0A917KA39"/>
<sequence>MERVILAGAHAAAADWAEEEARLRGLPLAVTDGLPADPAGAKLVVTGVRGQGDLSGAGSVPCPLVLVPDDPVPGRRPDRILLGVDARDPAGAVIEFAFDCARVRRARLHVVHAWELPPLAAELPFGIPEEDRGEWEDEEVQLLADAVRPWREKYREVDVREDVLLFPPAGALLHHCASAALVVVGVRPGTAWGHTARTLVRESACPVAVVPA</sequence>
<dbReference type="InterPro" id="IPR006016">
    <property type="entry name" value="UspA"/>
</dbReference>
<evidence type="ECO:0000313" key="2">
    <source>
        <dbReference type="EMBL" id="GGJ06672.1"/>
    </source>
</evidence>
<protein>
    <recommendedName>
        <fullName evidence="1">UspA domain-containing protein</fullName>
    </recommendedName>
</protein>
<dbReference type="SUPFAM" id="SSF52402">
    <property type="entry name" value="Adenine nucleotide alpha hydrolases-like"/>
    <property type="match status" value="1"/>
</dbReference>
<reference evidence="2" key="1">
    <citation type="journal article" date="2014" name="Int. J. Syst. Evol. Microbiol.">
        <title>Complete genome sequence of Corynebacterium casei LMG S-19264T (=DSM 44701T), isolated from a smear-ripened cheese.</title>
        <authorList>
            <consortium name="US DOE Joint Genome Institute (JGI-PGF)"/>
            <person name="Walter F."/>
            <person name="Albersmeier A."/>
            <person name="Kalinowski J."/>
            <person name="Ruckert C."/>
        </authorList>
    </citation>
    <scope>NUCLEOTIDE SEQUENCE</scope>
    <source>
        <strain evidence="2">JCM 3086</strain>
    </source>
</reference>
<accession>A0A917KA39</accession>
<dbReference type="Proteomes" id="UP000657574">
    <property type="component" value="Unassembled WGS sequence"/>
</dbReference>
<keyword evidence="3" id="KW-1185">Reference proteome</keyword>
<feature type="domain" description="UspA" evidence="1">
    <location>
        <begin position="78"/>
        <end position="211"/>
    </location>
</feature>
<dbReference type="RefSeq" id="WP_189310412.1">
    <property type="nucleotide sequence ID" value="NZ_BMQA01000004.1"/>
</dbReference>
<gene>
    <name evidence="2" type="ORF">GCM10010121_016440</name>
</gene>
<organism evidence="2 3">
    <name type="scientific">Streptomyces brasiliensis</name>
    <dbReference type="NCBI Taxonomy" id="1954"/>
    <lineage>
        <taxon>Bacteria</taxon>
        <taxon>Bacillati</taxon>
        <taxon>Actinomycetota</taxon>
        <taxon>Actinomycetes</taxon>
        <taxon>Kitasatosporales</taxon>
        <taxon>Streptomycetaceae</taxon>
        <taxon>Streptomyces</taxon>
    </lineage>
</organism>
<proteinExistence type="predicted"/>
<comment type="caution">
    <text evidence="2">The sequence shown here is derived from an EMBL/GenBank/DDBJ whole genome shotgun (WGS) entry which is preliminary data.</text>
</comment>
<evidence type="ECO:0000259" key="1">
    <source>
        <dbReference type="Pfam" id="PF00582"/>
    </source>
</evidence>